<dbReference type="SUPFAM" id="SSF47090">
    <property type="entry name" value="PGBD-like"/>
    <property type="match status" value="1"/>
</dbReference>
<comment type="catalytic activity">
    <reaction evidence="5">
        <text>The enzyme shows specific recognition of a C-terminal tripeptide, Xaa-Yaa-Zaa, in which Xaa is preferably Ala or Leu, Yaa is preferably Ala or Tyr, and Zaa is preferably Ala, but then cleaves at a variable distance from the C-terminus. A typical cleavage is -Ala-Ala-|-Arg-Ala-Ala-Lys-Glu-Asn-Tyr-Ala-Leu-Ala-Ala.</text>
        <dbReference type="EC" id="3.4.21.102"/>
    </reaction>
</comment>
<dbReference type="Gene3D" id="3.90.226.10">
    <property type="entry name" value="2-enoyl-CoA Hydratase, Chain A, domain 1"/>
    <property type="match status" value="1"/>
</dbReference>
<dbReference type="SMART" id="SM00228">
    <property type="entry name" value="PDZ"/>
    <property type="match status" value="1"/>
</dbReference>
<dbReference type="CDD" id="cd07560">
    <property type="entry name" value="Peptidase_S41_CPP"/>
    <property type="match status" value="1"/>
</dbReference>
<dbReference type="InterPro" id="IPR004447">
    <property type="entry name" value="Peptidase_S41A"/>
</dbReference>
<evidence type="ECO:0000256" key="1">
    <source>
        <dbReference type="ARBA" id="ARBA00009179"/>
    </source>
</evidence>
<evidence type="ECO:0000256" key="7">
    <source>
        <dbReference type="RuleBase" id="RU004404"/>
    </source>
</evidence>
<keyword evidence="10" id="KW-1185">Reference proteome</keyword>
<dbReference type="Gene3D" id="3.30.750.44">
    <property type="match status" value="1"/>
</dbReference>
<proteinExistence type="inferred from homology"/>
<dbReference type="GO" id="GO:0030288">
    <property type="term" value="C:outer membrane-bounded periplasmic space"/>
    <property type="evidence" value="ECO:0007669"/>
    <property type="project" value="TreeGrafter"/>
</dbReference>
<organism evidence="9 10">
    <name type="scientific">Peribacillus asahii</name>
    <dbReference type="NCBI Taxonomy" id="228899"/>
    <lineage>
        <taxon>Bacteria</taxon>
        <taxon>Bacillati</taxon>
        <taxon>Bacillota</taxon>
        <taxon>Bacilli</taxon>
        <taxon>Bacillales</taxon>
        <taxon>Bacillaceae</taxon>
        <taxon>Peribacillus</taxon>
    </lineage>
</organism>
<evidence type="ECO:0000313" key="9">
    <source>
        <dbReference type="EMBL" id="RID84814.1"/>
    </source>
</evidence>
<dbReference type="Pfam" id="PF01471">
    <property type="entry name" value="PG_binding_1"/>
    <property type="match status" value="1"/>
</dbReference>
<dbReference type="CDD" id="cd06782">
    <property type="entry name" value="cpPDZ_CPP-like"/>
    <property type="match status" value="1"/>
</dbReference>
<dbReference type="Gene3D" id="1.10.101.10">
    <property type="entry name" value="PGBD-like superfamily/PGBD"/>
    <property type="match status" value="1"/>
</dbReference>
<dbReference type="SUPFAM" id="SSF50156">
    <property type="entry name" value="PDZ domain-like"/>
    <property type="match status" value="1"/>
</dbReference>
<dbReference type="NCBIfam" id="TIGR00225">
    <property type="entry name" value="prc"/>
    <property type="match status" value="1"/>
</dbReference>
<dbReference type="GO" id="GO:0007165">
    <property type="term" value="P:signal transduction"/>
    <property type="evidence" value="ECO:0007669"/>
    <property type="project" value="TreeGrafter"/>
</dbReference>
<dbReference type="Proteomes" id="UP000266016">
    <property type="component" value="Unassembled WGS sequence"/>
</dbReference>
<dbReference type="FunFam" id="2.30.42.10:FF:000063">
    <property type="entry name" value="Peptidase, S41 family"/>
    <property type="match status" value="1"/>
</dbReference>
<evidence type="ECO:0000256" key="6">
    <source>
        <dbReference type="ARBA" id="ARBA00066637"/>
    </source>
</evidence>
<dbReference type="RefSeq" id="WP_119117664.1">
    <property type="nucleotide sequence ID" value="NZ_QWVS01000023.1"/>
</dbReference>
<dbReference type="GO" id="GO:0006508">
    <property type="term" value="P:proteolysis"/>
    <property type="evidence" value="ECO:0007669"/>
    <property type="project" value="UniProtKB-KW"/>
</dbReference>
<reference evidence="9 10" key="1">
    <citation type="submission" date="2018-08" db="EMBL/GenBank/DDBJ databases">
        <title>Bacillus jemisoniae sp. nov., Bacillus chryseoplanitiae sp. nov., Bacillus resnikiae sp. nov., and Bacillus frankliniae sp. nov., isolated from Viking spacecraft and associated surfaces.</title>
        <authorList>
            <person name="Seuylemezian A."/>
            <person name="Vaishampayan P."/>
        </authorList>
    </citation>
    <scope>NUCLEOTIDE SEQUENCE [LARGE SCALE GENOMIC DNA]</scope>
    <source>
        <strain evidence="9 10">MA001</strain>
    </source>
</reference>
<feature type="domain" description="PDZ" evidence="8">
    <location>
        <begin position="86"/>
        <end position="176"/>
    </location>
</feature>
<dbReference type="Pfam" id="PF22694">
    <property type="entry name" value="CtpB_N-like"/>
    <property type="match status" value="1"/>
</dbReference>
<dbReference type="PROSITE" id="PS50106">
    <property type="entry name" value="PDZ"/>
    <property type="match status" value="1"/>
</dbReference>
<gene>
    <name evidence="9" type="ORF">D1953_13225</name>
</gene>
<dbReference type="InterPro" id="IPR001478">
    <property type="entry name" value="PDZ"/>
</dbReference>
<dbReference type="Pfam" id="PF13180">
    <property type="entry name" value="PDZ_2"/>
    <property type="match status" value="1"/>
</dbReference>
<dbReference type="EC" id="3.4.21.102" evidence="6"/>
<dbReference type="FunFam" id="3.30.750.44:FF:000001">
    <property type="entry name" value="S41 family peptidase"/>
    <property type="match status" value="1"/>
</dbReference>
<dbReference type="InterPro" id="IPR036366">
    <property type="entry name" value="PGBDSf"/>
</dbReference>
<dbReference type="Gene3D" id="2.30.42.10">
    <property type="match status" value="1"/>
</dbReference>
<comment type="similarity">
    <text evidence="1 7">Belongs to the peptidase S41A family.</text>
</comment>
<evidence type="ECO:0000313" key="10">
    <source>
        <dbReference type="Proteomes" id="UP000266016"/>
    </source>
</evidence>
<dbReference type="AlphaFoldDB" id="A0A398B5U3"/>
<dbReference type="Pfam" id="PF03572">
    <property type="entry name" value="Peptidase_S41"/>
    <property type="match status" value="1"/>
</dbReference>
<comment type="caution">
    <text evidence="9">The sequence shown here is derived from an EMBL/GenBank/DDBJ whole genome shotgun (WGS) entry which is preliminary data.</text>
</comment>
<dbReference type="InterPro" id="IPR029045">
    <property type="entry name" value="ClpP/crotonase-like_dom_sf"/>
</dbReference>
<dbReference type="InterPro" id="IPR036034">
    <property type="entry name" value="PDZ_sf"/>
</dbReference>
<keyword evidence="3 7" id="KW-0378">Hydrolase</keyword>
<dbReference type="PANTHER" id="PTHR32060">
    <property type="entry name" value="TAIL-SPECIFIC PROTEASE"/>
    <property type="match status" value="1"/>
</dbReference>
<dbReference type="EMBL" id="QWVS01000023">
    <property type="protein sequence ID" value="RID84814.1"/>
    <property type="molecule type" value="Genomic_DNA"/>
</dbReference>
<protein>
    <recommendedName>
        <fullName evidence="6">C-terminal processing peptidase</fullName>
        <ecNumber evidence="6">3.4.21.102</ecNumber>
    </recommendedName>
</protein>
<dbReference type="InterPro" id="IPR055210">
    <property type="entry name" value="CtpA/B_N"/>
</dbReference>
<evidence type="ECO:0000256" key="4">
    <source>
        <dbReference type="ARBA" id="ARBA00022825"/>
    </source>
</evidence>
<sequence>MTKKWVLPLVIVVSLLVGFSGGLYWTSFQKDSGQQSKQIGNEVEEWDKIEQAYHLILNQYVEEVESDQLIEGAIQGMVSTLKDPYSVYMNKEMAQQFNETLDSSFEGIGTEIGMEGGKIIIVSPYKDSPAEKAGLKPKDEIVKVDGESVEGLDLYETRLKIRGEKGTVVKLEVKREGISKPIEFSIERAEIPLDTVFSSIKEEAGKKVGYIELTSFSENTAKDFKEQLSKLEKAGMEGLVIDVRGNPGGLLSSVQAILEEFITKEKPFLQIAERSGNTESFYTKLTKEKSYPIVVLTDGGSASASEILAGALKEAGGYPLVGEKTFGKGTVQQAVKMGDGSNLKLTIYKWLTPEGNWIHKKGIEPTIQVQQPRFFNVHPLTVEKTLERDMTDEQIQYAQAMLKGLGFETGREDGYFDVQTEVAIKAFQKVKKLNVTGKLDSETASKLESSILEKIQDEKNDVQLRTAIKYVVSPSFSRINE</sequence>
<evidence type="ECO:0000259" key="8">
    <source>
        <dbReference type="PROSITE" id="PS50106"/>
    </source>
</evidence>
<dbReference type="SMART" id="SM00245">
    <property type="entry name" value="TSPc"/>
    <property type="match status" value="1"/>
</dbReference>
<dbReference type="InterPro" id="IPR002477">
    <property type="entry name" value="Peptidoglycan-bd-like"/>
</dbReference>
<dbReference type="PANTHER" id="PTHR32060:SF29">
    <property type="entry name" value="CARBOXY-TERMINAL PROCESSING PROTEASE CTPB"/>
    <property type="match status" value="1"/>
</dbReference>
<accession>A0A398B5U3</accession>
<name>A0A398B5U3_9BACI</name>
<dbReference type="GO" id="GO:0004252">
    <property type="term" value="F:serine-type endopeptidase activity"/>
    <property type="evidence" value="ECO:0007669"/>
    <property type="project" value="UniProtKB-EC"/>
</dbReference>
<keyword evidence="4 7" id="KW-0720">Serine protease</keyword>
<dbReference type="InterPro" id="IPR036365">
    <property type="entry name" value="PGBD-like_sf"/>
</dbReference>
<evidence type="ECO:0000256" key="5">
    <source>
        <dbReference type="ARBA" id="ARBA00051784"/>
    </source>
</evidence>
<dbReference type="InterPro" id="IPR005151">
    <property type="entry name" value="Tail-specific_protease"/>
</dbReference>
<dbReference type="SUPFAM" id="SSF52096">
    <property type="entry name" value="ClpP/crotonase"/>
    <property type="match status" value="1"/>
</dbReference>
<evidence type="ECO:0000256" key="2">
    <source>
        <dbReference type="ARBA" id="ARBA00022670"/>
    </source>
</evidence>
<evidence type="ECO:0000256" key="3">
    <source>
        <dbReference type="ARBA" id="ARBA00022801"/>
    </source>
</evidence>
<keyword evidence="2 7" id="KW-0645">Protease</keyword>